<name>A0AA85BZ91_9TREM</name>
<keyword evidence="4" id="KW-0805">Transcription regulation</keyword>
<dbReference type="InterPro" id="IPR038398">
    <property type="entry name" value="NCD2_sf"/>
</dbReference>
<comment type="subcellular location">
    <subcellularLocation>
        <location evidence="1">Nucleus</location>
    </subcellularLocation>
</comment>
<evidence type="ECO:0000256" key="6">
    <source>
        <dbReference type="ARBA" id="ARBA00023242"/>
    </source>
</evidence>
<reference evidence="11" key="1">
    <citation type="submission" date="2023-11" db="UniProtKB">
        <authorList>
            <consortium name="WormBaseParasite"/>
        </authorList>
    </citation>
    <scope>IDENTIFICATION</scope>
</reference>
<protein>
    <recommendedName>
        <fullName evidence="12">NCD1 domain-containing protein</fullName>
    </recommendedName>
</protein>
<dbReference type="GO" id="GO:0045892">
    <property type="term" value="P:negative regulation of DNA-templated transcription"/>
    <property type="evidence" value="ECO:0007669"/>
    <property type="project" value="InterPro"/>
</dbReference>
<evidence type="ECO:0000256" key="2">
    <source>
        <dbReference type="ARBA" id="ARBA00008864"/>
    </source>
</evidence>
<dbReference type="GO" id="GO:0005634">
    <property type="term" value="C:nucleus"/>
    <property type="evidence" value="ECO:0007669"/>
    <property type="project" value="UniProtKB-SubCell"/>
</dbReference>
<comment type="similarity">
    <text evidence="2">Belongs to the NAB family.</text>
</comment>
<dbReference type="Proteomes" id="UP000050791">
    <property type="component" value="Unassembled WGS sequence"/>
</dbReference>
<dbReference type="InterPro" id="IPR006989">
    <property type="entry name" value="NAB_co-repressor_dom"/>
</dbReference>
<evidence type="ECO:0000259" key="9">
    <source>
        <dbReference type="Pfam" id="PF04905"/>
    </source>
</evidence>
<evidence type="ECO:0000259" key="8">
    <source>
        <dbReference type="Pfam" id="PF04904"/>
    </source>
</evidence>
<dbReference type="Gene3D" id="1.20.120.2010">
    <property type="entry name" value="NAB conserved domain 2"/>
    <property type="match status" value="1"/>
</dbReference>
<keyword evidence="5" id="KW-0804">Transcription</keyword>
<evidence type="ECO:0008006" key="12">
    <source>
        <dbReference type="Google" id="ProtNLM"/>
    </source>
</evidence>
<dbReference type="InterPro" id="IPR039040">
    <property type="entry name" value="NAB_fam"/>
</dbReference>
<keyword evidence="3" id="KW-0678">Repressor</keyword>
<feature type="domain" description="Nab N-terminal" evidence="8">
    <location>
        <begin position="9"/>
        <end position="82"/>
    </location>
</feature>
<evidence type="ECO:0000256" key="4">
    <source>
        <dbReference type="ARBA" id="ARBA00023015"/>
    </source>
</evidence>
<evidence type="ECO:0000313" key="11">
    <source>
        <dbReference type="WBParaSite" id="SMTH1_86800.1"/>
    </source>
</evidence>
<proteinExistence type="inferred from homology"/>
<feature type="region of interest" description="Disordered" evidence="7">
    <location>
        <begin position="529"/>
        <end position="554"/>
    </location>
</feature>
<dbReference type="PANTHER" id="PTHR12623:SF10">
    <property type="entry name" value="NGFI-A-BINDING PROTEIN HOMOLOG"/>
    <property type="match status" value="1"/>
</dbReference>
<dbReference type="Pfam" id="PF04905">
    <property type="entry name" value="NCD2"/>
    <property type="match status" value="1"/>
</dbReference>
<dbReference type="InterPro" id="IPR006988">
    <property type="entry name" value="Nab_N"/>
</dbReference>
<evidence type="ECO:0000256" key="5">
    <source>
        <dbReference type="ARBA" id="ARBA00023163"/>
    </source>
</evidence>
<evidence type="ECO:0000256" key="1">
    <source>
        <dbReference type="ARBA" id="ARBA00004123"/>
    </source>
</evidence>
<evidence type="ECO:0000313" key="10">
    <source>
        <dbReference type="Proteomes" id="UP000050791"/>
    </source>
</evidence>
<dbReference type="PANTHER" id="PTHR12623">
    <property type="entry name" value="NGFI-A BINDING PROTEIN"/>
    <property type="match status" value="1"/>
</dbReference>
<sequence>MDSKRNLLQNLGELEVYLLLQNAKLLQYFDAFINHGGDDIQQLIDSLNDPKEFDQLIKIVEMDKKPLHVQRFKKALLQYSTQNITSHHNQQHIAKEFQSNNIYTNQEGSSLNIDNNNNNNNMFTNSNWCSLVPSIYSGLNLIPNQSSLINSLSSTQSILSNYSQNFNPLFNQWAILNNSQNASMFQSLAMGISNQQQLITPAESVDRTDHSFKLSDYTHSLEQSITSKKCQQEEENIQDINETNQSKTQNNLLNSPILSRNNSPYSSQLSQHTILHPSSLISSSEEINLTGTITNSQINALKLIVTENLIDDPLKIRPSATLMKSDYLKLEIAITALLPYLPKFQIRKSNNSRNANEQEIQPLRHFEITINEITFRLVQQIPELITQREHLFHIARQIVNTMNYGLSVNQTGQVTWKMLKEEISKKSIADYKLSNSDDECIFEANEADYSNETLSQILLQLKLEMQDVVNKEVILRTKVRCSGKDLPSTRQTSNVRGDLDKLVNQLHKCITRTVKYIILLKSAENRESESSESHIHCSSPIQNNIDRNNTISDK</sequence>
<accession>A0AA85BZ91</accession>
<dbReference type="Pfam" id="PF04904">
    <property type="entry name" value="SAM_NCD1"/>
    <property type="match status" value="1"/>
</dbReference>
<dbReference type="GO" id="GO:0003712">
    <property type="term" value="F:transcription coregulator activity"/>
    <property type="evidence" value="ECO:0007669"/>
    <property type="project" value="InterPro"/>
</dbReference>
<evidence type="ECO:0000256" key="3">
    <source>
        <dbReference type="ARBA" id="ARBA00022491"/>
    </source>
</evidence>
<organism evidence="10 11">
    <name type="scientific">Schistosoma mattheei</name>
    <dbReference type="NCBI Taxonomy" id="31246"/>
    <lineage>
        <taxon>Eukaryota</taxon>
        <taxon>Metazoa</taxon>
        <taxon>Spiralia</taxon>
        <taxon>Lophotrochozoa</taxon>
        <taxon>Platyhelminthes</taxon>
        <taxon>Trematoda</taxon>
        <taxon>Digenea</taxon>
        <taxon>Strigeidida</taxon>
        <taxon>Schistosomatoidea</taxon>
        <taxon>Schistosomatidae</taxon>
        <taxon>Schistosoma</taxon>
    </lineage>
</organism>
<keyword evidence="6" id="KW-0539">Nucleus</keyword>
<evidence type="ECO:0000256" key="7">
    <source>
        <dbReference type="SAM" id="MobiDB-lite"/>
    </source>
</evidence>
<dbReference type="WBParaSite" id="SMTH1_86800.1">
    <property type="protein sequence ID" value="SMTH1_86800.1"/>
    <property type="gene ID" value="SMTH1_86800"/>
</dbReference>
<dbReference type="AlphaFoldDB" id="A0AA85BZ91"/>
<feature type="domain" description="NAB co-repressor" evidence="9">
    <location>
        <begin position="358"/>
        <end position="409"/>
    </location>
</feature>
<feature type="compositionally biased region" description="Polar residues" evidence="7">
    <location>
        <begin position="540"/>
        <end position="554"/>
    </location>
</feature>